<reference evidence="2 3" key="1">
    <citation type="submission" date="2017-10" db="EMBL/GenBank/DDBJ databases">
        <title>The draft genome sequence of Lewinella nigricans NBRC 102662.</title>
        <authorList>
            <person name="Wang K."/>
        </authorList>
    </citation>
    <scope>NUCLEOTIDE SEQUENCE [LARGE SCALE GENOMIC DNA]</scope>
    <source>
        <strain evidence="2 3">NBRC 102662</strain>
    </source>
</reference>
<sequence>MPTAQTLSWGTYAQKYDILFDYNPFYQKLHRQVMQEVGKWSVPSGAVLADIGAGTGNYSLAMAQNFPQATVLHIDKDEGMNEQAAQKKYRLELSNHQIRSLGVDEIKLAPDSLQGLISIHALYTFPDPAKVLQNMYEWLEPGRPAVLVNAGRIVNVLDWQLAIGWHLLRKYGFKKTLEIMREGKEVSRQNAYIREIQRQGGYWTHSHGEFCEAIEAAGFRIRHSKTCFRGVSDFVVAEKP</sequence>
<feature type="domain" description="Methyltransferase" evidence="1">
    <location>
        <begin position="50"/>
        <end position="142"/>
    </location>
</feature>
<dbReference type="Proteomes" id="UP000223913">
    <property type="component" value="Unassembled WGS sequence"/>
</dbReference>
<dbReference type="InterPro" id="IPR029063">
    <property type="entry name" value="SAM-dependent_MTases_sf"/>
</dbReference>
<dbReference type="RefSeq" id="WP_099150582.1">
    <property type="nucleotide sequence ID" value="NZ_PDUD01000019.1"/>
</dbReference>
<comment type="caution">
    <text evidence="2">The sequence shown here is derived from an EMBL/GenBank/DDBJ whole genome shotgun (WGS) entry which is preliminary data.</text>
</comment>
<dbReference type="Pfam" id="PF13649">
    <property type="entry name" value="Methyltransf_25"/>
    <property type="match status" value="1"/>
</dbReference>
<protein>
    <recommendedName>
        <fullName evidence="1">Methyltransferase domain-containing protein</fullName>
    </recommendedName>
</protein>
<accession>A0A2D0NCT3</accession>
<name>A0A2D0NCT3_FLAN2</name>
<keyword evidence="3" id="KW-1185">Reference proteome</keyword>
<proteinExistence type="predicted"/>
<evidence type="ECO:0000313" key="3">
    <source>
        <dbReference type="Proteomes" id="UP000223913"/>
    </source>
</evidence>
<evidence type="ECO:0000313" key="2">
    <source>
        <dbReference type="EMBL" id="PHN05989.1"/>
    </source>
</evidence>
<evidence type="ECO:0000259" key="1">
    <source>
        <dbReference type="Pfam" id="PF13649"/>
    </source>
</evidence>
<organism evidence="2 3">
    <name type="scientific">Flavilitoribacter nigricans (strain ATCC 23147 / DSM 23189 / NBRC 102662 / NCIMB 1420 / SS-2)</name>
    <name type="common">Lewinella nigricans</name>
    <dbReference type="NCBI Taxonomy" id="1122177"/>
    <lineage>
        <taxon>Bacteria</taxon>
        <taxon>Pseudomonadati</taxon>
        <taxon>Bacteroidota</taxon>
        <taxon>Saprospiria</taxon>
        <taxon>Saprospirales</taxon>
        <taxon>Lewinellaceae</taxon>
        <taxon>Flavilitoribacter</taxon>
    </lineage>
</organism>
<dbReference type="Gene3D" id="3.40.50.150">
    <property type="entry name" value="Vaccinia Virus protein VP39"/>
    <property type="match status" value="1"/>
</dbReference>
<gene>
    <name evidence="2" type="ORF">CRP01_13540</name>
</gene>
<dbReference type="AlphaFoldDB" id="A0A2D0NCT3"/>
<dbReference type="SUPFAM" id="SSF53335">
    <property type="entry name" value="S-adenosyl-L-methionine-dependent methyltransferases"/>
    <property type="match status" value="1"/>
</dbReference>
<dbReference type="OrthoDB" id="9770553at2"/>
<dbReference type="CDD" id="cd02440">
    <property type="entry name" value="AdoMet_MTases"/>
    <property type="match status" value="1"/>
</dbReference>
<dbReference type="InterPro" id="IPR041698">
    <property type="entry name" value="Methyltransf_25"/>
</dbReference>
<dbReference type="EMBL" id="PDUD01000019">
    <property type="protein sequence ID" value="PHN05989.1"/>
    <property type="molecule type" value="Genomic_DNA"/>
</dbReference>